<feature type="transmembrane region" description="Helical" evidence="7">
    <location>
        <begin position="821"/>
        <end position="844"/>
    </location>
</feature>
<dbReference type="GO" id="GO:0005794">
    <property type="term" value="C:Golgi apparatus"/>
    <property type="evidence" value="ECO:0007669"/>
    <property type="project" value="TreeGrafter"/>
</dbReference>
<dbReference type="GO" id="GO:0006817">
    <property type="term" value="P:phosphate ion transport"/>
    <property type="evidence" value="ECO:0007669"/>
    <property type="project" value="TreeGrafter"/>
</dbReference>
<feature type="region of interest" description="Disordered" evidence="6">
    <location>
        <begin position="1035"/>
        <end position="1055"/>
    </location>
</feature>
<evidence type="ECO:0000256" key="2">
    <source>
        <dbReference type="ARBA" id="ARBA00009665"/>
    </source>
</evidence>
<organism evidence="10 11">
    <name type="scientific">Pichia membranifaciens</name>
    <dbReference type="NCBI Taxonomy" id="4926"/>
    <lineage>
        <taxon>Eukaryota</taxon>
        <taxon>Fungi</taxon>
        <taxon>Dikarya</taxon>
        <taxon>Ascomycota</taxon>
        <taxon>Saccharomycotina</taxon>
        <taxon>Pichiomycetes</taxon>
        <taxon>Pichiales</taxon>
        <taxon>Pichiaceae</taxon>
        <taxon>Pichia</taxon>
    </lineage>
</organism>
<feature type="compositionally biased region" description="Basic and acidic residues" evidence="6">
    <location>
        <begin position="950"/>
        <end position="969"/>
    </location>
</feature>
<dbReference type="PROSITE" id="PS51382">
    <property type="entry name" value="SPX"/>
    <property type="match status" value="1"/>
</dbReference>
<evidence type="ECO:0000313" key="10">
    <source>
        <dbReference type="EMBL" id="GAV28079.1"/>
    </source>
</evidence>
<evidence type="ECO:0000256" key="6">
    <source>
        <dbReference type="SAM" id="MobiDB-lite"/>
    </source>
</evidence>
<comment type="similarity">
    <text evidence="2">Belongs to the SYG1 (TC 2.A.94) family.</text>
</comment>
<feature type="region of interest" description="Disordered" evidence="6">
    <location>
        <begin position="1000"/>
        <end position="1021"/>
    </location>
</feature>
<evidence type="ECO:0000256" key="4">
    <source>
        <dbReference type="ARBA" id="ARBA00022989"/>
    </source>
</evidence>
<dbReference type="Proteomes" id="UP000186136">
    <property type="component" value="Unassembled WGS sequence"/>
</dbReference>
<evidence type="ECO:0000256" key="5">
    <source>
        <dbReference type="ARBA" id="ARBA00023136"/>
    </source>
</evidence>
<dbReference type="OrthoDB" id="9970435at2759"/>
<comment type="caution">
    <text evidence="10">The sequence shown here is derived from an EMBL/GenBank/DDBJ whole genome shotgun (WGS) entry which is preliminary data.</text>
</comment>
<feature type="transmembrane region" description="Helical" evidence="7">
    <location>
        <begin position="721"/>
        <end position="744"/>
    </location>
</feature>
<feature type="compositionally biased region" description="Acidic residues" evidence="6">
    <location>
        <begin position="1093"/>
        <end position="1114"/>
    </location>
</feature>
<comment type="subcellular location">
    <subcellularLocation>
        <location evidence="1">Membrane</location>
        <topology evidence="1">Multi-pass membrane protein</topology>
    </subcellularLocation>
</comment>
<evidence type="ECO:0008006" key="12">
    <source>
        <dbReference type="Google" id="ProtNLM"/>
    </source>
</evidence>
<gene>
    <name evidence="10" type="ORF">PMKS-001547</name>
</gene>
<feature type="region of interest" description="Disordered" evidence="6">
    <location>
        <begin position="300"/>
        <end position="332"/>
    </location>
</feature>
<feature type="compositionally biased region" description="Polar residues" evidence="6">
    <location>
        <begin position="97"/>
        <end position="110"/>
    </location>
</feature>
<accession>A0A1Q2YEW8</accession>
<dbReference type="GO" id="GO:0016036">
    <property type="term" value="P:cellular response to phosphate starvation"/>
    <property type="evidence" value="ECO:0007669"/>
    <property type="project" value="TreeGrafter"/>
</dbReference>
<feature type="domain" description="EXS" evidence="8">
    <location>
        <begin position="752"/>
        <end position="946"/>
    </location>
</feature>
<feature type="transmembrane region" description="Helical" evidence="7">
    <location>
        <begin position="864"/>
        <end position="885"/>
    </location>
</feature>
<evidence type="ECO:0000256" key="7">
    <source>
        <dbReference type="SAM" id="Phobius"/>
    </source>
</evidence>
<reference evidence="10 11" key="1">
    <citation type="submission" date="2016-08" db="EMBL/GenBank/DDBJ databases">
        <title>Whole genome shotgun sequence of Pichia membranifaciens KS47-1.</title>
        <authorList>
            <person name="Konishi M."/>
            <person name="Ishida M."/>
            <person name="Arakawa T."/>
            <person name="Kato Y."/>
            <person name="Horiuchi J."/>
        </authorList>
    </citation>
    <scope>NUCLEOTIDE SEQUENCE [LARGE SCALE GENOMIC DNA]</scope>
    <source>
        <strain evidence="10 11">KS47-1</strain>
    </source>
</reference>
<feature type="region of interest" description="Disordered" evidence="6">
    <location>
        <begin position="1081"/>
        <end position="1125"/>
    </location>
</feature>
<dbReference type="Pfam" id="PF03105">
    <property type="entry name" value="SPX"/>
    <property type="match status" value="2"/>
</dbReference>
<feature type="region of interest" description="Disordered" evidence="6">
    <location>
        <begin position="402"/>
        <end position="426"/>
    </location>
</feature>
<keyword evidence="3 7" id="KW-0812">Transmembrane</keyword>
<dbReference type="CDD" id="cd14475">
    <property type="entry name" value="SPX_SYG1_like"/>
    <property type="match status" value="1"/>
</dbReference>
<feature type="compositionally biased region" description="Low complexity" evidence="6">
    <location>
        <begin position="1045"/>
        <end position="1055"/>
    </location>
</feature>
<feature type="compositionally biased region" description="Acidic residues" evidence="6">
    <location>
        <begin position="309"/>
        <end position="332"/>
    </location>
</feature>
<dbReference type="GO" id="GO:0000822">
    <property type="term" value="F:inositol hexakisphosphate binding"/>
    <property type="evidence" value="ECO:0007669"/>
    <property type="project" value="TreeGrafter"/>
</dbReference>
<name>A0A1Q2YEW8_9ASCO</name>
<dbReference type="Pfam" id="PF03124">
    <property type="entry name" value="EXS"/>
    <property type="match status" value="1"/>
</dbReference>
<feature type="transmembrane region" description="Helical" evidence="7">
    <location>
        <begin position="641"/>
        <end position="660"/>
    </location>
</feature>
<dbReference type="GO" id="GO:0005886">
    <property type="term" value="C:plasma membrane"/>
    <property type="evidence" value="ECO:0007669"/>
    <property type="project" value="TreeGrafter"/>
</dbReference>
<keyword evidence="11" id="KW-1185">Reference proteome</keyword>
<feature type="region of interest" description="Disordered" evidence="6">
    <location>
        <begin position="44"/>
        <end position="110"/>
    </location>
</feature>
<feature type="region of interest" description="Disordered" evidence="6">
    <location>
        <begin position="945"/>
        <end position="986"/>
    </location>
</feature>
<dbReference type="InterPro" id="IPR004342">
    <property type="entry name" value="EXS_C"/>
</dbReference>
<keyword evidence="5 7" id="KW-0472">Membrane</keyword>
<proteinExistence type="inferred from homology"/>
<feature type="transmembrane region" description="Helical" evidence="7">
    <location>
        <begin position="553"/>
        <end position="576"/>
    </location>
</feature>
<evidence type="ECO:0000313" key="11">
    <source>
        <dbReference type="Proteomes" id="UP000186136"/>
    </source>
</evidence>
<dbReference type="InterPro" id="IPR004331">
    <property type="entry name" value="SPX_dom"/>
</dbReference>
<evidence type="ECO:0000259" key="8">
    <source>
        <dbReference type="PROSITE" id="PS51380"/>
    </source>
</evidence>
<dbReference type="AlphaFoldDB" id="A0A1Q2YEW8"/>
<dbReference type="PROSITE" id="PS51380">
    <property type="entry name" value="EXS"/>
    <property type="match status" value="1"/>
</dbReference>
<evidence type="ECO:0000256" key="3">
    <source>
        <dbReference type="ARBA" id="ARBA00022692"/>
    </source>
</evidence>
<protein>
    <recommendedName>
        <fullName evidence="12">EXS domain-containing protein</fullName>
    </recommendedName>
</protein>
<feature type="compositionally biased region" description="Polar residues" evidence="6">
    <location>
        <begin position="181"/>
        <end position="192"/>
    </location>
</feature>
<feature type="region of interest" description="Disordered" evidence="6">
    <location>
        <begin position="181"/>
        <end position="203"/>
    </location>
</feature>
<feature type="compositionally biased region" description="Polar residues" evidence="6">
    <location>
        <begin position="416"/>
        <end position="426"/>
    </location>
</feature>
<feature type="transmembrane region" description="Helical" evidence="7">
    <location>
        <begin position="596"/>
        <end position="620"/>
    </location>
</feature>
<sequence length="1125" mass="129285">MKFAQSLEDHLVPEWRAQYLDYKTGKKRLKKLVKKPSVLDSIKSTPLLGGKSPIINKSSKKSSGRHSYALQPKIRPSPKESYTVTPLLSVQEGEEGPSTNAENTLNVSTPKGNHFMEEQITLESGGSSFALPAAALSVDNEMYGSTSPLPANRVKAAKDGTHDRTPLLVDISKQQPLNVSFATTTDAPPSSSERNKDNVPQRRKSSISALLESFKRSPSLPVGRSPSTELEDLAVYARQQFIAWVDSELEKVNSFYTERENACVERVLVLQDQIIQLENQKQLSKKRWLQTKKALQVNPNSVSANNIAEDGDIEDDFDDDDEEEDDDDENGYDEFMHSGIFTGYNNINYGVFYVAQRNFKLLSFWTRRKLRIINKFDMPSLPTFEWLKQDGKAEKQYYEDGYYSDDGDEGNIGRRANTNDGTTSSTAHIRDFQRRRRKSAAVELEKNSVPYFVARRMIKKAIYELYRSMELLKSYRLMNRIAFRKLMKKYDKSTGDSLLGSYMKKVDDTYFSKSDVLDNLMTSIEEMYTRYFENGNRKVSIAKLRTSAVERTYYAADYLGGLFIGVALPFVVYSIYLGLHKTINGELTNGKYLLQIWGGFLLMILMSWLFSINCFVWTKFKVNYKFIFEFNQHDTLDFKQYMVLPSLFLVLGGLIAWLSFEDFWPHRFSGYDFPWVFLAVTVAILFCPFDMFFLNARLWLLSTFTRLMLSGFYPVEFKDFFLGDIFCSLTYSISNVSMFFCIYSKRWKDCVSCGSAKSRVLGFLQCLPSIWRFLQCFRRYADTGDWFPHLANMGKYTVSMLYYMSLSLYRIDTIKKYKVLLIFWAAMNSVYSSIWDIVMDWSLFQFDSKHFLLRDEITFKYPSAYYTAMIVDVILRFQWIFYVLFPTQIQQSAITSFCIAIAEILRRFVWIFFRMENEHATNVHLFRASRESPLPYPIIKRKRNVTRSKQGMDDGSKDITEQDIRRRGGDVVGDLESGNGTAEMSATTGVHVQTPKQAFANSSGVHFPGGHHGVRSTVLPETFSRPGSQAYLSATDEGQSKNADGSSSNSNSYTSGVVSSVSRYVQQLSQAMRNAHIKDFQRRKVDKKRMMQEEEAAEEEEAMEAGDDEDDDDNEGHGRRHRRSH</sequence>
<dbReference type="EMBL" id="BDGI01000056">
    <property type="protein sequence ID" value="GAV28079.1"/>
    <property type="molecule type" value="Genomic_DNA"/>
</dbReference>
<dbReference type="PANTHER" id="PTHR10783">
    <property type="entry name" value="XENOTROPIC AND POLYTROPIC RETROVIRUS RECEPTOR 1-RELATED"/>
    <property type="match status" value="1"/>
</dbReference>
<evidence type="ECO:0000259" key="9">
    <source>
        <dbReference type="PROSITE" id="PS51382"/>
    </source>
</evidence>
<feature type="domain" description="SPX" evidence="9">
    <location>
        <begin position="1"/>
        <end position="504"/>
    </location>
</feature>
<feature type="transmembrane region" description="Helical" evidence="7">
    <location>
        <begin position="672"/>
        <end position="691"/>
    </location>
</feature>
<feature type="compositionally biased region" description="Basic and acidic residues" evidence="6">
    <location>
        <begin position="1081"/>
        <end position="1092"/>
    </location>
</feature>
<feature type="compositionally biased region" description="Polar residues" evidence="6">
    <location>
        <begin position="1035"/>
        <end position="1044"/>
    </location>
</feature>
<dbReference type="PANTHER" id="PTHR10783:SF103">
    <property type="entry name" value="SOLUTE CARRIER FAMILY 53 MEMBER 1"/>
    <property type="match status" value="1"/>
</dbReference>
<keyword evidence="4 7" id="KW-1133">Transmembrane helix</keyword>
<evidence type="ECO:0000256" key="1">
    <source>
        <dbReference type="ARBA" id="ARBA00004141"/>
    </source>
</evidence>